<protein>
    <recommendedName>
        <fullName evidence="2">Peptidase C14 caspase domain-containing protein</fullName>
    </recommendedName>
</protein>
<organism evidence="3 4">
    <name type="scientific">Trapa incisa</name>
    <dbReference type="NCBI Taxonomy" id="236973"/>
    <lineage>
        <taxon>Eukaryota</taxon>
        <taxon>Viridiplantae</taxon>
        <taxon>Streptophyta</taxon>
        <taxon>Embryophyta</taxon>
        <taxon>Tracheophyta</taxon>
        <taxon>Spermatophyta</taxon>
        <taxon>Magnoliopsida</taxon>
        <taxon>eudicotyledons</taxon>
        <taxon>Gunneridae</taxon>
        <taxon>Pentapetalae</taxon>
        <taxon>rosids</taxon>
        <taxon>malvids</taxon>
        <taxon>Myrtales</taxon>
        <taxon>Lythraceae</taxon>
        <taxon>Trapa</taxon>
    </lineage>
</organism>
<dbReference type="EMBL" id="JAXIOK010000012">
    <property type="protein sequence ID" value="KAK4757536.1"/>
    <property type="molecule type" value="Genomic_DNA"/>
</dbReference>
<proteinExistence type="inferred from homology"/>
<dbReference type="PANTHER" id="PTHR48104:SF2">
    <property type="entry name" value="METACASPASE-1-LIKE ISOFORM X1"/>
    <property type="match status" value="1"/>
</dbReference>
<dbReference type="PANTHER" id="PTHR48104">
    <property type="entry name" value="METACASPASE-4"/>
    <property type="match status" value="1"/>
</dbReference>
<dbReference type="GO" id="GO:0004197">
    <property type="term" value="F:cysteine-type endopeptidase activity"/>
    <property type="evidence" value="ECO:0007669"/>
    <property type="project" value="InterPro"/>
</dbReference>
<comment type="caution">
    <text evidence="3">The sequence shown here is derived from an EMBL/GenBank/DDBJ whole genome shotgun (WGS) entry which is preliminary data.</text>
</comment>
<evidence type="ECO:0000313" key="3">
    <source>
        <dbReference type="EMBL" id="KAK4757536.1"/>
    </source>
</evidence>
<dbReference type="GO" id="GO:0005737">
    <property type="term" value="C:cytoplasm"/>
    <property type="evidence" value="ECO:0007669"/>
    <property type="project" value="TreeGrafter"/>
</dbReference>
<dbReference type="Proteomes" id="UP001345219">
    <property type="component" value="Chromosome 15"/>
</dbReference>
<keyword evidence="4" id="KW-1185">Reference proteome</keyword>
<feature type="domain" description="Peptidase C14 caspase" evidence="2">
    <location>
        <begin position="109"/>
        <end position="371"/>
    </location>
</feature>
<dbReference type="InterPro" id="IPR050452">
    <property type="entry name" value="Metacaspase"/>
</dbReference>
<dbReference type="InterPro" id="IPR011600">
    <property type="entry name" value="Pept_C14_caspase"/>
</dbReference>
<dbReference type="GO" id="GO:0006508">
    <property type="term" value="P:proteolysis"/>
    <property type="evidence" value="ECO:0007669"/>
    <property type="project" value="InterPro"/>
</dbReference>
<dbReference type="Pfam" id="PF00656">
    <property type="entry name" value="Peptidase_C14"/>
    <property type="match status" value="1"/>
</dbReference>
<dbReference type="InterPro" id="IPR029030">
    <property type="entry name" value="Caspase-like_dom_sf"/>
</dbReference>
<name>A0AAN7K2M0_9MYRT</name>
<reference evidence="3 4" key="1">
    <citation type="journal article" date="2023" name="Hortic Res">
        <title>Pangenome of water caltrop reveals structural variations and asymmetric subgenome divergence after allopolyploidization.</title>
        <authorList>
            <person name="Zhang X."/>
            <person name="Chen Y."/>
            <person name="Wang L."/>
            <person name="Yuan Y."/>
            <person name="Fang M."/>
            <person name="Shi L."/>
            <person name="Lu R."/>
            <person name="Comes H.P."/>
            <person name="Ma Y."/>
            <person name="Chen Y."/>
            <person name="Huang G."/>
            <person name="Zhou Y."/>
            <person name="Zheng Z."/>
            <person name="Qiu Y."/>
        </authorList>
    </citation>
    <scope>NUCLEOTIDE SEQUENCE [LARGE SCALE GENOMIC DNA]</scope>
    <source>
        <tissue evidence="3">Roots</tissue>
    </source>
</reference>
<dbReference type="SUPFAM" id="SSF52129">
    <property type="entry name" value="Caspase-like"/>
    <property type="match status" value="1"/>
</dbReference>
<dbReference type="Gene3D" id="3.40.50.12660">
    <property type="match status" value="1"/>
</dbReference>
<evidence type="ECO:0000313" key="4">
    <source>
        <dbReference type="Proteomes" id="UP001345219"/>
    </source>
</evidence>
<accession>A0AAN7K2M0</accession>
<comment type="similarity">
    <text evidence="1">Belongs to the peptidase C14B family.</text>
</comment>
<dbReference type="AlphaFoldDB" id="A0AAN7K2M0"/>
<sequence>MSSIVKPDYKIRCGHCQQLLRPIWTMQTIRCPCCNHINRIPKTSLGLDGSPPITTGAGNSQCWKIESLYNKLRDKLSGANTYYSYAPSGGRLLEGAPSGSLRPSDSGPRKRAVLCGVTYRKKKYKLKGTINDVKNMKQLLMVSFGFLEQNIHVLTEEESDERKIPTKKNIQDALQWLVRGIRSGDSLVFYFSGHGLRLPEHSQGDELDGFDETICPVDFTKVGMISDDEINSKIVRPLVKGVTLHALIDSCHSGTVLDLPNVYDCKEGKWVDNKPLSGANKGTQGGLAISLSACADSEIAADTSVLTGKAMSGAMTYSFVHAVAKNPGLSYGELLRSMQEVIDQANKSNCLNSKLLSRVCSAKLLQEPVLSSTEIFDINLKRFEL</sequence>
<gene>
    <name evidence="3" type="ORF">SAY87_018837</name>
</gene>
<evidence type="ECO:0000256" key="1">
    <source>
        <dbReference type="ARBA" id="ARBA00009005"/>
    </source>
</evidence>
<evidence type="ECO:0000259" key="2">
    <source>
        <dbReference type="Pfam" id="PF00656"/>
    </source>
</evidence>